<feature type="compositionally biased region" description="Low complexity" evidence="1">
    <location>
        <begin position="346"/>
        <end position="358"/>
    </location>
</feature>
<evidence type="ECO:0000313" key="2">
    <source>
        <dbReference type="EMBL" id="KZP31171.1"/>
    </source>
</evidence>
<name>A0A166U012_9AGAM</name>
<organism evidence="2 3">
    <name type="scientific">Athelia psychrophila</name>
    <dbReference type="NCBI Taxonomy" id="1759441"/>
    <lineage>
        <taxon>Eukaryota</taxon>
        <taxon>Fungi</taxon>
        <taxon>Dikarya</taxon>
        <taxon>Basidiomycota</taxon>
        <taxon>Agaricomycotina</taxon>
        <taxon>Agaricomycetes</taxon>
        <taxon>Agaricomycetidae</taxon>
        <taxon>Atheliales</taxon>
        <taxon>Atheliaceae</taxon>
        <taxon>Athelia</taxon>
    </lineage>
</organism>
<gene>
    <name evidence="2" type="ORF">FIBSPDRAFT_925891</name>
</gene>
<feature type="compositionally biased region" description="Basic and acidic residues" evidence="1">
    <location>
        <begin position="411"/>
        <end position="426"/>
    </location>
</feature>
<dbReference type="OrthoDB" id="3258416at2759"/>
<evidence type="ECO:0000313" key="3">
    <source>
        <dbReference type="Proteomes" id="UP000076532"/>
    </source>
</evidence>
<feature type="compositionally biased region" description="Polar residues" evidence="1">
    <location>
        <begin position="359"/>
        <end position="382"/>
    </location>
</feature>
<feature type="compositionally biased region" description="Low complexity" evidence="1">
    <location>
        <begin position="444"/>
        <end position="460"/>
    </location>
</feature>
<evidence type="ECO:0000256" key="1">
    <source>
        <dbReference type="SAM" id="MobiDB-lite"/>
    </source>
</evidence>
<feature type="region of interest" description="Disordered" evidence="1">
    <location>
        <begin position="44"/>
        <end position="235"/>
    </location>
</feature>
<feature type="region of interest" description="Disordered" evidence="1">
    <location>
        <begin position="312"/>
        <end position="632"/>
    </location>
</feature>
<dbReference type="EMBL" id="KV417490">
    <property type="protein sequence ID" value="KZP31171.1"/>
    <property type="molecule type" value="Genomic_DNA"/>
</dbReference>
<feature type="compositionally biased region" description="Acidic residues" evidence="1">
    <location>
        <begin position="87"/>
        <end position="107"/>
    </location>
</feature>
<dbReference type="Proteomes" id="UP000076532">
    <property type="component" value="Unassembled WGS sequence"/>
</dbReference>
<sequence>MSRIPSRKLLQDMDRRGIQKLCKDHDIKANLKTETLIDLLVDASKTTTAAPATRPRTASLATRPSGRKVSGRSRGPSKSSVVFHEPDQEDEEEQEEDEEGQETEQEEATALAPGSELSNEPEAEVTAKSEPETTPPPPPLPPVARTRKAKEQTRLGVGRPAIAGGTGARAVTKSISLPKRGRVSRTVVNPSQDTIMEEAEPSPSGTVDPSAQPTSSGASRKADPAADAESGSGSLASLEAIDKRVADALRPLHTQMSSLKSEVERLKAQVAEIPELQRTVRNLATEVEELQRGAASESTDNGWIAKVPEDLPQVTQPSIPSPAPPSGTPGRMTPGKYGSLIRSGRSGPSSMPVSKSSSNGRVPSMQVSGSQAASARAPSTSMAPAHPGFAAAVTGKRRRGSEESNTGVFEQGHEDEFSETELEKRVPRPTKKRAKLDLDWTAESQDSGQQASGSGSGSSQPQFTLNHDQEDRSARRAPPFTIFTGPDEPHSTFATYVDPPPPTNPLPDFFAPSDPPDDSHFGAQTSTANAEENQSAFGFNFLPITSTPMQPMYPMSVPNFPYPEPPTSPSPAGERTYQPFGHSSSSRPRSGGHQRPTSRQGADGNGTVNPAALGGHRGSQEPSSSDAVGAGLGLTSVPFRVDEEVLPTPGPAKTMYGTERDTRFGDFGVEGVATGFWTGAGSKF</sequence>
<reference evidence="2 3" key="1">
    <citation type="journal article" date="2016" name="Mol. Biol. Evol.">
        <title>Comparative Genomics of Early-Diverging Mushroom-Forming Fungi Provides Insights into the Origins of Lignocellulose Decay Capabilities.</title>
        <authorList>
            <person name="Nagy L.G."/>
            <person name="Riley R."/>
            <person name="Tritt A."/>
            <person name="Adam C."/>
            <person name="Daum C."/>
            <person name="Floudas D."/>
            <person name="Sun H."/>
            <person name="Yadav J.S."/>
            <person name="Pangilinan J."/>
            <person name="Larsson K.H."/>
            <person name="Matsuura K."/>
            <person name="Barry K."/>
            <person name="Labutti K."/>
            <person name="Kuo R."/>
            <person name="Ohm R.A."/>
            <person name="Bhattacharya S.S."/>
            <person name="Shirouzu T."/>
            <person name="Yoshinaga Y."/>
            <person name="Martin F.M."/>
            <person name="Grigoriev I.V."/>
            <person name="Hibbett D.S."/>
        </authorList>
    </citation>
    <scope>NUCLEOTIDE SEQUENCE [LARGE SCALE GENOMIC DNA]</scope>
    <source>
        <strain evidence="2 3">CBS 109695</strain>
    </source>
</reference>
<dbReference type="AlphaFoldDB" id="A0A166U012"/>
<protein>
    <submittedName>
        <fullName evidence="2">Uncharacterized protein</fullName>
    </submittedName>
</protein>
<dbReference type="STRING" id="436010.A0A166U012"/>
<keyword evidence="3" id="KW-1185">Reference proteome</keyword>
<feature type="compositionally biased region" description="Pro residues" evidence="1">
    <location>
        <begin position="560"/>
        <end position="569"/>
    </location>
</feature>
<proteinExistence type="predicted"/>
<feature type="compositionally biased region" description="Polar residues" evidence="1">
    <location>
        <begin position="203"/>
        <end position="218"/>
    </location>
</feature>
<accession>A0A166U012</accession>
<feature type="compositionally biased region" description="Polar residues" evidence="1">
    <location>
        <begin position="522"/>
        <end position="549"/>
    </location>
</feature>
<feature type="compositionally biased region" description="Low complexity" evidence="1">
    <location>
        <begin position="44"/>
        <end position="64"/>
    </location>
</feature>
<feature type="compositionally biased region" description="Low complexity" evidence="1">
    <location>
        <begin position="581"/>
        <end position="595"/>
    </location>
</feature>
<feature type="compositionally biased region" description="Pro residues" evidence="1">
    <location>
        <begin position="133"/>
        <end position="142"/>
    </location>
</feature>